<dbReference type="Proteomes" id="UP001221898">
    <property type="component" value="Unassembled WGS sequence"/>
</dbReference>
<gene>
    <name evidence="2" type="ORF">AAFF_G00250880</name>
</gene>
<proteinExistence type="predicted"/>
<keyword evidence="1" id="KW-0732">Signal</keyword>
<dbReference type="AlphaFoldDB" id="A0AAD7W389"/>
<organism evidence="2 3">
    <name type="scientific">Aldrovandia affinis</name>
    <dbReference type="NCBI Taxonomy" id="143900"/>
    <lineage>
        <taxon>Eukaryota</taxon>
        <taxon>Metazoa</taxon>
        <taxon>Chordata</taxon>
        <taxon>Craniata</taxon>
        <taxon>Vertebrata</taxon>
        <taxon>Euteleostomi</taxon>
        <taxon>Actinopterygii</taxon>
        <taxon>Neopterygii</taxon>
        <taxon>Teleostei</taxon>
        <taxon>Notacanthiformes</taxon>
        <taxon>Halosauridae</taxon>
        <taxon>Aldrovandia</taxon>
    </lineage>
</organism>
<keyword evidence="3" id="KW-1185">Reference proteome</keyword>
<accession>A0AAD7W389</accession>
<comment type="caution">
    <text evidence="2">The sequence shown here is derived from an EMBL/GenBank/DDBJ whole genome shotgun (WGS) entry which is preliminary data.</text>
</comment>
<protein>
    <recommendedName>
        <fullName evidence="4">Secreted protein</fullName>
    </recommendedName>
</protein>
<evidence type="ECO:0008006" key="4">
    <source>
        <dbReference type="Google" id="ProtNLM"/>
    </source>
</evidence>
<sequence length="104" mass="11707">MAVTGFARWSVKSIFLVVSLVSRFLVQASDRPAFRCDCPPGDERQCPLLSILIVADRYVPLTRRSPFQLCSPAPSKPSLPDSPRQTRRFAGVHFADRPRPNAFY</sequence>
<evidence type="ECO:0000256" key="1">
    <source>
        <dbReference type="SAM" id="SignalP"/>
    </source>
</evidence>
<evidence type="ECO:0000313" key="3">
    <source>
        <dbReference type="Proteomes" id="UP001221898"/>
    </source>
</evidence>
<reference evidence="2" key="1">
    <citation type="journal article" date="2023" name="Science">
        <title>Genome structures resolve the early diversification of teleost fishes.</title>
        <authorList>
            <person name="Parey E."/>
            <person name="Louis A."/>
            <person name="Montfort J."/>
            <person name="Bouchez O."/>
            <person name="Roques C."/>
            <person name="Iampietro C."/>
            <person name="Lluch J."/>
            <person name="Castinel A."/>
            <person name="Donnadieu C."/>
            <person name="Desvignes T."/>
            <person name="Floi Bucao C."/>
            <person name="Jouanno E."/>
            <person name="Wen M."/>
            <person name="Mejri S."/>
            <person name="Dirks R."/>
            <person name="Jansen H."/>
            <person name="Henkel C."/>
            <person name="Chen W.J."/>
            <person name="Zahm M."/>
            <person name="Cabau C."/>
            <person name="Klopp C."/>
            <person name="Thompson A.W."/>
            <person name="Robinson-Rechavi M."/>
            <person name="Braasch I."/>
            <person name="Lecointre G."/>
            <person name="Bobe J."/>
            <person name="Postlethwait J.H."/>
            <person name="Berthelot C."/>
            <person name="Roest Crollius H."/>
            <person name="Guiguen Y."/>
        </authorList>
    </citation>
    <scope>NUCLEOTIDE SEQUENCE</scope>
    <source>
        <strain evidence="2">NC1722</strain>
    </source>
</reference>
<feature type="signal peptide" evidence="1">
    <location>
        <begin position="1"/>
        <end position="28"/>
    </location>
</feature>
<feature type="chain" id="PRO_5042192520" description="Secreted protein" evidence="1">
    <location>
        <begin position="29"/>
        <end position="104"/>
    </location>
</feature>
<dbReference type="EMBL" id="JAINUG010000338">
    <property type="protein sequence ID" value="KAJ8377856.1"/>
    <property type="molecule type" value="Genomic_DNA"/>
</dbReference>
<name>A0AAD7W389_9TELE</name>
<evidence type="ECO:0000313" key="2">
    <source>
        <dbReference type="EMBL" id="KAJ8377856.1"/>
    </source>
</evidence>